<evidence type="ECO:0000313" key="1">
    <source>
        <dbReference type="EMBL" id="CAA9498302.1"/>
    </source>
</evidence>
<organism evidence="1">
    <name type="scientific">uncultured Solirubrobacteraceae bacterium</name>
    <dbReference type="NCBI Taxonomy" id="1162706"/>
    <lineage>
        <taxon>Bacteria</taxon>
        <taxon>Bacillati</taxon>
        <taxon>Actinomycetota</taxon>
        <taxon>Thermoleophilia</taxon>
        <taxon>Solirubrobacterales</taxon>
        <taxon>Solirubrobacteraceae</taxon>
        <taxon>environmental samples</taxon>
    </lineage>
</organism>
<accession>A0A6J4SNZ8</accession>
<gene>
    <name evidence="1" type="ORF">AVDCRST_MAG30-1758</name>
</gene>
<protein>
    <submittedName>
        <fullName evidence="1">Uncharacterized protein</fullName>
    </submittedName>
</protein>
<proteinExistence type="predicted"/>
<dbReference type="InterPro" id="IPR018674">
    <property type="entry name" value="DUF2142_membrane"/>
</dbReference>
<feature type="non-terminal residue" evidence="1">
    <location>
        <position position="152"/>
    </location>
</feature>
<dbReference type="EMBL" id="CADCVS010000235">
    <property type="protein sequence ID" value="CAA9498302.1"/>
    <property type="molecule type" value="Genomic_DNA"/>
</dbReference>
<dbReference type="Pfam" id="PF09913">
    <property type="entry name" value="DUF2142"/>
    <property type="match status" value="1"/>
</dbReference>
<reference evidence="1" key="1">
    <citation type="submission" date="2020-02" db="EMBL/GenBank/DDBJ databases">
        <authorList>
            <person name="Meier V. D."/>
        </authorList>
    </citation>
    <scope>NUCLEOTIDE SEQUENCE</scope>
    <source>
        <strain evidence="1">AVDCRST_MAG30</strain>
    </source>
</reference>
<sequence length="152" mass="15386">MSGRRPLAALAAGWALLLAAWIVGNPPFAAPDEASHHVRALAIAEGDWTGTPASVPTASGLAPDVAARQAAWVSQSTRSVAFSGPLPPADCYLRDPRASAACLDRAPPGPRAGRTVTTVATYQPLPYLLPAALMPAAGASAGGADRLARLGT</sequence>
<name>A0A6J4SNZ8_9ACTN</name>
<dbReference type="AlphaFoldDB" id="A0A6J4SNZ8"/>